<keyword evidence="3" id="KW-1185">Reference proteome</keyword>
<evidence type="ECO:0000313" key="2">
    <source>
        <dbReference type="EMBL" id="TXE13801.1"/>
    </source>
</evidence>
<reference evidence="2 3" key="1">
    <citation type="submission" date="2019-08" db="EMBL/GenBank/DDBJ databases">
        <title>Genome of Psychroserpens burtonensis ACAM 167.</title>
        <authorList>
            <person name="Bowman J.P."/>
        </authorList>
    </citation>
    <scope>NUCLEOTIDE SEQUENCE [LARGE SCALE GENOMIC DNA]</scope>
    <source>
        <strain evidence="2 3">ACAM 167</strain>
    </source>
</reference>
<organism evidence="2 3">
    <name type="scientific">Psychroserpens burtonensis</name>
    <dbReference type="NCBI Taxonomy" id="49278"/>
    <lineage>
        <taxon>Bacteria</taxon>
        <taxon>Pseudomonadati</taxon>
        <taxon>Bacteroidota</taxon>
        <taxon>Flavobacteriia</taxon>
        <taxon>Flavobacteriales</taxon>
        <taxon>Flavobacteriaceae</taxon>
        <taxon>Psychroserpens</taxon>
    </lineage>
</organism>
<dbReference type="EMBL" id="VOSB01000064">
    <property type="protein sequence ID" value="TXE13801.1"/>
    <property type="molecule type" value="Genomic_DNA"/>
</dbReference>
<evidence type="ECO:0000256" key="1">
    <source>
        <dbReference type="SAM" id="SignalP"/>
    </source>
</evidence>
<evidence type="ECO:0008006" key="4">
    <source>
        <dbReference type="Google" id="ProtNLM"/>
    </source>
</evidence>
<feature type="chain" id="PRO_5023054625" description="DUF4468 domain-containing protein" evidence="1">
    <location>
        <begin position="20"/>
        <end position="204"/>
    </location>
</feature>
<feature type="signal peptide" evidence="1">
    <location>
        <begin position="1"/>
        <end position="19"/>
    </location>
</feature>
<comment type="caution">
    <text evidence="2">The sequence shown here is derived from an EMBL/GenBank/DDBJ whole genome shotgun (WGS) entry which is preliminary data.</text>
</comment>
<dbReference type="AlphaFoldDB" id="A0A5C7AZ64"/>
<proteinExistence type="predicted"/>
<dbReference type="Proteomes" id="UP000321938">
    <property type="component" value="Unassembled WGS sequence"/>
</dbReference>
<gene>
    <name evidence="2" type="ORF">ES692_17840</name>
</gene>
<keyword evidence="1" id="KW-0732">Signal</keyword>
<accession>A0A5C7AZ64</accession>
<name>A0A5C7AZ64_9FLAO</name>
<evidence type="ECO:0000313" key="3">
    <source>
        <dbReference type="Proteomes" id="UP000321938"/>
    </source>
</evidence>
<protein>
    <recommendedName>
        <fullName evidence="4">DUF4468 domain-containing protein</fullName>
    </recommendedName>
</protein>
<dbReference type="RefSeq" id="WP_147232230.1">
    <property type="nucleotide sequence ID" value="NZ_VOSB01000064.1"/>
</dbReference>
<sequence length="204" mass="23886">MKKLLLLLLLLLLSTTVFAQKDNNNKMLDTLFLKDGTIITGVIKRNLNSPSKIKMCKGNSRKKTGKCIKYNPTEIDSFSMFYHRLIKAGGFLGFGKKEYKKGYDKYYSISFKNYTVYGQKSYSGNNFDFYLNSYTDYQTLRKRIYVTNKNSYKAKSWFKPGNINEDIRNAKKAFPKCEKKLEKFQKSKNKKEKGIMEFIDENCE</sequence>